<proteinExistence type="predicted"/>
<accession>A0A4U7JE76</accession>
<dbReference type="EMBL" id="CP061336">
    <property type="protein sequence ID" value="QNU65690.1"/>
    <property type="molecule type" value="Genomic_DNA"/>
</dbReference>
<protein>
    <recommendedName>
        <fullName evidence="1">Putative Flagellin Flp1-like domain-containing protein</fullName>
    </recommendedName>
</protein>
<reference evidence="2 3" key="1">
    <citation type="submission" date="2020-09" db="EMBL/GenBank/DDBJ databases">
        <title>Characterization and genome sequencing of Ruminiclostridium sp. nov. MA18.</title>
        <authorList>
            <person name="Rettenmaier R."/>
            <person name="Kowollik M.-L."/>
            <person name="Liebl W."/>
            <person name="Zverlov V."/>
        </authorList>
    </citation>
    <scope>NUCLEOTIDE SEQUENCE [LARGE SCALE GENOMIC DNA]</scope>
    <source>
        <strain evidence="2 3">MA18</strain>
    </source>
</reference>
<organism evidence="2 3">
    <name type="scientific">Ruminiclostridium herbifermentans</name>
    <dbReference type="NCBI Taxonomy" id="2488810"/>
    <lineage>
        <taxon>Bacteria</taxon>
        <taxon>Bacillati</taxon>
        <taxon>Bacillota</taxon>
        <taxon>Clostridia</taxon>
        <taxon>Eubacteriales</taxon>
        <taxon>Oscillospiraceae</taxon>
        <taxon>Ruminiclostridium</taxon>
    </lineage>
</organism>
<keyword evidence="3" id="KW-1185">Reference proteome</keyword>
<dbReference type="Pfam" id="PF16982">
    <property type="entry name" value="Flp1_like"/>
    <property type="match status" value="1"/>
</dbReference>
<dbReference type="AlphaFoldDB" id="A0A4U7JE76"/>
<sequence>MFCTVKRFFNEEDGMGTVEVIIIIAVLVGVALLFRSQLIRFVNSIIENLFPDGSQLENNTGTQIKLKGTD</sequence>
<gene>
    <name evidence="2" type="ORF">EHE19_012265</name>
</gene>
<evidence type="ECO:0000259" key="1">
    <source>
        <dbReference type="Pfam" id="PF16982"/>
    </source>
</evidence>
<evidence type="ECO:0000313" key="3">
    <source>
        <dbReference type="Proteomes" id="UP000306409"/>
    </source>
</evidence>
<dbReference type="RefSeq" id="WP_137697942.1">
    <property type="nucleotide sequence ID" value="NZ_CP061336.1"/>
</dbReference>
<dbReference type="KEGG" id="rher:EHE19_012265"/>
<name>A0A4U7JE76_9FIRM</name>
<dbReference type="OrthoDB" id="1739992at2"/>
<dbReference type="Proteomes" id="UP000306409">
    <property type="component" value="Chromosome"/>
</dbReference>
<dbReference type="InterPro" id="IPR031564">
    <property type="entry name" value="Flp1-like"/>
</dbReference>
<evidence type="ECO:0000313" key="2">
    <source>
        <dbReference type="EMBL" id="QNU65690.1"/>
    </source>
</evidence>
<feature type="domain" description="Putative Flagellin Flp1-like" evidence="1">
    <location>
        <begin position="7"/>
        <end position="49"/>
    </location>
</feature>